<dbReference type="Proteomes" id="UP001158067">
    <property type="component" value="Unassembled WGS sequence"/>
</dbReference>
<gene>
    <name evidence="2" type="ORF">SAMN06265222_12322</name>
</gene>
<keyword evidence="3" id="KW-1185">Reference proteome</keyword>
<dbReference type="SUPFAM" id="SSF53335">
    <property type="entry name" value="S-adenosyl-L-methionine-dependent methyltransferases"/>
    <property type="match status" value="1"/>
</dbReference>
<protein>
    <submittedName>
        <fullName evidence="2">Methyltransferase domain-containing protein</fullName>
    </submittedName>
</protein>
<reference evidence="2 3" key="1">
    <citation type="submission" date="2017-05" db="EMBL/GenBank/DDBJ databases">
        <authorList>
            <person name="Varghese N."/>
            <person name="Submissions S."/>
        </authorList>
    </citation>
    <scope>NUCLEOTIDE SEQUENCE [LARGE SCALE GENOMIC DNA]</scope>
    <source>
        <strain evidence="2 3">DSM 25457</strain>
    </source>
</reference>
<keyword evidence="2" id="KW-0808">Transferase</keyword>
<dbReference type="RefSeq" id="WP_283435363.1">
    <property type="nucleotide sequence ID" value="NZ_FXUG01000023.1"/>
</dbReference>
<organism evidence="2 3">
    <name type="scientific">Neorhodopirellula lusitana</name>
    <dbReference type="NCBI Taxonomy" id="445327"/>
    <lineage>
        <taxon>Bacteria</taxon>
        <taxon>Pseudomonadati</taxon>
        <taxon>Planctomycetota</taxon>
        <taxon>Planctomycetia</taxon>
        <taxon>Pirellulales</taxon>
        <taxon>Pirellulaceae</taxon>
        <taxon>Neorhodopirellula</taxon>
    </lineage>
</organism>
<dbReference type="Gene3D" id="3.40.50.150">
    <property type="entry name" value="Vaccinia Virus protein VP39"/>
    <property type="match status" value="1"/>
</dbReference>
<evidence type="ECO:0000313" key="3">
    <source>
        <dbReference type="Proteomes" id="UP001158067"/>
    </source>
</evidence>
<dbReference type="EMBL" id="FXUG01000023">
    <property type="protein sequence ID" value="SMP77390.1"/>
    <property type="molecule type" value="Genomic_DNA"/>
</dbReference>
<evidence type="ECO:0000313" key="2">
    <source>
        <dbReference type="EMBL" id="SMP77390.1"/>
    </source>
</evidence>
<name>A0ABY1QQI6_9BACT</name>
<dbReference type="InterPro" id="IPR041698">
    <property type="entry name" value="Methyltransf_25"/>
</dbReference>
<dbReference type="GO" id="GO:0008168">
    <property type="term" value="F:methyltransferase activity"/>
    <property type="evidence" value="ECO:0007669"/>
    <property type="project" value="UniProtKB-KW"/>
</dbReference>
<dbReference type="PANTHER" id="PTHR43667">
    <property type="entry name" value="CYCLOPROPANE-FATTY-ACYL-PHOSPHOLIPID SYNTHASE"/>
    <property type="match status" value="1"/>
</dbReference>
<keyword evidence="2" id="KW-0489">Methyltransferase</keyword>
<dbReference type="Pfam" id="PF13649">
    <property type="entry name" value="Methyltransf_25"/>
    <property type="match status" value="1"/>
</dbReference>
<dbReference type="InterPro" id="IPR029063">
    <property type="entry name" value="SAM-dependent_MTases_sf"/>
</dbReference>
<dbReference type="GO" id="GO:0032259">
    <property type="term" value="P:methylation"/>
    <property type="evidence" value="ECO:0007669"/>
    <property type="project" value="UniProtKB-KW"/>
</dbReference>
<dbReference type="CDD" id="cd02440">
    <property type="entry name" value="AdoMet_MTases"/>
    <property type="match status" value="1"/>
</dbReference>
<dbReference type="InterPro" id="IPR050723">
    <property type="entry name" value="CFA/CMAS"/>
</dbReference>
<feature type="domain" description="Methyltransferase" evidence="1">
    <location>
        <begin position="51"/>
        <end position="146"/>
    </location>
</feature>
<evidence type="ECO:0000259" key="1">
    <source>
        <dbReference type="Pfam" id="PF13649"/>
    </source>
</evidence>
<comment type="caution">
    <text evidence="2">The sequence shown here is derived from an EMBL/GenBank/DDBJ whole genome shotgun (WGS) entry which is preliminary data.</text>
</comment>
<proteinExistence type="predicted"/>
<dbReference type="PANTHER" id="PTHR43667:SF2">
    <property type="entry name" value="FATTY ACID C-METHYL TRANSFERASE"/>
    <property type="match status" value="1"/>
</dbReference>
<accession>A0ABY1QQI6</accession>
<sequence>MTSPASDYFFDAYNREEIAYGMEPSAALQAYLEQLGGADGQVGDRPIGRAVDLGAGAGRDSIALAAAGYDVISVDLSDRGLARINERAAEHHVAERIRTNLCDVREFDFPENHFDAVIATTVLDHIPALDAQIVWQRMCDSLTDNGMLYVQVHTTEDPGSDVAPGNTRQVPVSETAGAVINYFRPNQLAAWAVAAESRLRILRYEERLEWDYTHGPEHQHGKAILLAVREGFHPDWFGQPAAFPKQS</sequence>